<dbReference type="PRINTS" id="PR00344">
    <property type="entry name" value="BCTRLSENSOR"/>
</dbReference>
<evidence type="ECO:0000256" key="6">
    <source>
        <dbReference type="ARBA" id="ARBA00022692"/>
    </source>
</evidence>
<dbReference type="PROSITE" id="PS50109">
    <property type="entry name" value="HIS_KIN"/>
    <property type="match status" value="1"/>
</dbReference>
<evidence type="ECO:0000256" key="5">
    <source>
        <dbReference type="ARBA" id="ARBA00022679"/>
    </source>
</evidence>
<dbReference type="Gene3D" id="1.10.287.130">
    <property type="match status" value="1"/>
</dbReference>
<gene>
    <name evidence="14" type="ORF">Pka01_58890</name>
</gene>
<keyword evidence="4" id="KW-0597">Phosphoprotein</keyword>
<dbReference type="SUPFAM" id="SSF47384">
    <property type="entry name" value="Homodimeric domain of signal transducing histidine kinase"/>
    <property type="match status" value="1"/>
</dbReference>
<evidence type="ECO:0000256" key="1">
    <source>
        <dbReference type="ARBA" id="ARBA00000085"/>
    </source>
</evidence>
<name>A0A8J3PXG7_9ACTN</name>
<dbReference type="SMART" id="SM00388">
    <property type="entry name" value="HisKA"/>
    <property type="match status" value="1"/>
</dbReference>
<dbReference type="InterPro" id="IPR050428">
    <property type="entry name" value="TCS_sensor_his_kinase"/>
</dbReference>
<sequence>MRGPGRWAVRTRLVVAAVALTGVALVLANTAGLALLRGYLMDRLDDQLSATTNVASSGMVALAKRPPAGFPAPGDPGEIVLPVEKKIVARIVGDRAIYFFSTDGKLTGGFPSQPVSGPDLGSFADLRRGEPYTVPGTDGPSWRVLAVDVPGGGTMVTASSMAEIEAIQKWLLAIDAVVMAVVLLLLGLAAAALVRLGLRPLTRMEETAGQIAAGDFGRRVPEDDPHTEPGRLGIAMNVMLDRVEREIAARAQSEARMRRFLADASHELRTPLTSVRGFAELYRRGGTPPGPPLDEAMRRIEDEAGRMGVLVDDLLTLARLDELRPMDSHPVDLLEIAADTIRDARARVPDRQVRLAGLGSSLAPVVVVGDEARLRQVSANLVVNALAHTPPDAKITVRVGVAEAASAPAVAVGTVRPGLMGVVEVSDTGPGIPPDHVPHIFERLYRVSQSRSRAEGGAGLGLAIVAAIVRAHGGRVELAAPSGAKTGVAAGGGTVAETGSTTGAPAGPGAVFRVLLPLHTSPGEREEPVFDDPPR</sequence>
<evidence type="ECO:0000259" key="13">
    <source>
        <dbReference type="PROSITE" id="PS50885"/>
    </source>
</evidence>
<organism evidence="14 15">
    <name type="scientific">Planotetraspora kaengkrachanensis</name>
    <dbReference type="NCBI Taxonomy" id="575193"/>
    <lineage>
        <taxon>Bacteria</taxon>
        <taxon>Bacillati</taxon>
        <taxon>Actinomycetota</taxon>
        <taxon>Actinomycetes</taxon>
        <taxon>Streptosporangiales</taxon>
        <taxon>Streptosporangiaceae</taxon>
        <taxon>Planotetraspora</taxon>
    </lineage>
</organism>
<dbReference type="EMBL" id="BONV01000032">
    <property type="protein sequence ID" value="GIG82762.1"/>
    <property type="molecule type" value="Genomic_DNA"/>
</dbReference>
<dbReference type="InterPro" id="IPR004358">
    <property type="entry name" value="Sig_transdc_His_kin-like_C"/>
</dbReference>
<dbReference type="CDD" id="cd00075">
    <property type="entry name" value="HATPase"/>
    <property type="match status" value="1"/>
</dbReference>
<dbReference type="Pfam" id="PF02518">
    <property type="entry name" value="HATPase_c"/>
    <property type="match status" value="1"/>
</dbReference>
<dbReference type="InterPro" id="IPR005467">
    <property type="entry name" value="His_kinase_dom"/>
</dbReference>
<keyword evidence="10 11" id="KW-0472">Membrane</keyword>
<dbReference type="InterPro" id="IPR036890">
    <property type="entry name" value="HATPase_C_sf"/>
</dbReference>
<protein>
    <recommendedName>
        <fullName evidence="3">histidine kinase</fullName>
        <ecNumber evidence="3">2.7.13.3</ecNumber>
    </recommendedName>
</protein>
<feature type="domain" description="Histidine kinase" evidence="12">
    <location>
        <begin position="263"/>
        <end position="520"/>
    </location>
</feature>
<evidence type="ECO:0000256" key="7">
    <source>
        <dbReference type="ARBA" id="ARBA00022777"/>
    </source>
</evidence>
<evidence type="ECO:0000256" key="4">
    <source>
        <dbReference type="ARBA" id="ARBA00022553"/>
    </source>
</evidence>
<keyword evidence="7" id="KW-0418">Kinase</keyword>
<dbReference type="PANTHER" id="PTHR45436:SF5">
    <property type="entry name" value="SENSOR HISTIDINE KINASE TRCS"/>
    <property type="match status" value="1"/>
</dbReference>
<proteinExistence type="predicted"/>
<comment type="caution">
    <text evidence="14">The sequence shown here is derived from an EMBL/GenBank/DDBJ whole genome shotgun (WGS) entry which is preliminary data.</text>
</comment>
<evidence type="ECO:0000256" key="11">
    <source>
        <dbReference type="SAM" id="Phobius"/>
    </source>
</evidence>
<evidence type="ECO:0000256" key="2">
    <source>
        <dbReference type="ARBA" id="ARBA00004236"/>
    </source>
</evidence>
<dbReference type="InterPro" id="IPR036097">
    <property type="entry name" value="HisK_dim/P_sf"/>
</dbReference>
<keyword evidence="5" id="KW-0808">Transferase</keyword>
<feature type="transmembrane region" description="Helical" evidence="11">
    <location>
        <begin position="170"/>
        <end position="194"/>
    </location>
</feature>
<reference evidence="14 15" key="1">
    <citation type="submission" date="2021-01" db="EMBL/GenBank/DDBJ databases">
        <title>Whole genome shotgun sequence of Planotetraspora kaengkrachanensis NBRC 104272.</title>
        <authorList>
            <person name="Komaki H."/>
            <person name="Tamura T."/>
        </authorList>
    </citation>
    <scope>NUCLEOTIDE SEQUENCE [LARGE SCALE GENOMIC DNA]</scope>
    <source>
        <strain evidence="14 15">NBRC 104272</strain>
    </source>
</reference>
<dbReference type="EC" id="2.7.13.3" evidence="3"/>
<dbReference type="InterPro" id="IPR003594">
    <property type="entry name" value="HATPase_dom"/>
</dbReference>
<dbReference type="GO" id="GO:0000155">
    <property type="term" value="F:phosphorelay sensor kinase activity"/>
    <property type="evidence" value="ECO:0007669"/>
    <property type="project" value="InterPro"/>
</dbReference>
<evidence type="ECO:0000256" key="10">
    <source>
        <dbReference type="ARBA" id="ARBA00023136"/>
    </source>
</evidence>
<evidence type="ECO:0000256" key="3">
    <source>
        <dbReference type="ARBA" id="ARBA00012438"/>
    </source>
</evidence>
<comment type="subcellular location">
    <subcellularLocation>
        <location evidence="2">Cell membrane</location>
    </subcellularLocation>
</comment>
<dbReference type="SMART" id="SM00387">
    <property type="entry name" value="HATPase_c"/>
    <property type="match status" value="1"/>
</dbReference>
<keyword evidence="9" id="KW-0902">Two-component regulatory system</keyword>
<evidence type="ECO:0000256" key="9">
    <source>
        <dbReference type="ARBA" id="ARBA00023012"/>
    </source>
</evidence>
<dbReference type="GO" id="GO:0005886">
    <property type="term" value="C:plasma membrane"/>
    <property type="evidence" value="ECO:0007669"/>
    <property type="project" value="UniProtKB-SubCell"/>
</dbReference>
<dbReference type="SMART" id="SM00304">
    <property type="entry name" value="HAMP"/>
    <property type="match status" value="1"/>
</dbReference>
<dbReference type="CDD" id="cd00082">
    <property type="entry name" value="HisKA"/>
    <property type="match status" value="1"/>
</dbReference>
<dbReference type="PANTHER" id="PTHR45436">
    <property type="entry name" value="SENSOR HISTIDINE KINASE YKOH"/>
    <property type="match status" value="1"/>
</dbReference>
<keyword evidence="6 11" id="KW-0812">Transmembrane</keyword>
<dbReference type="Pfam" id="PF00672">
    <property type="entry name" value="HAMP"/>
    <property type="match status" value="1"/>
</dbReference>
<evidence type="ECO:0000313" key="15">
    <source>
        <dbReference type="Proteomes" id="UP000630097"/>
    </source>
</evidence>
<dbReference type="InterPro" id="IPR003660">
    <property type="entry name" value="HAMP_dom"/>
</dbReference>
<dbReference type="SUPFAM" id="SSF55874">
    <property type="entry name" value="ATPase domain of HSP90 chaperone/DNA topoisomerase II/histidine kinase"/>
    <property type="match status" value="1"/>
</dbReference>
<evidence type="ECO:0000256" key="8">
    <source>
        <dbReference type="ARBA" id="ARBA00022989"/>
    </source>
</evidence>
<dbReference type="InterPro" id="IPR003661">
    <property type="entry name" value="HisK_dim/P_dom"/>
</dbReference>
<dbReference type="FunFam" id="1.10.287.130:FF:000001">
    <property type="entry name" value="Two-component sensor histidine kinase"/>
    <property type="match status" value="1"/>
</dbReference>
<dbReference type="Proteomes" id="UP000630097">
    <property type="component" value="Unassembled WGS sequence"/>
</dbReference>
<feature type="domain" description="HAMP" evidence="13">
    <location>
        <begin position="195"/>
        <end position="248"/>
    </location>
</feature>
<dbReference type="SUPFAM" id="SSF158472">
    <property type="entry name" value="HAMP domain-like"/>
    <property type="match status" value="1"/>
</dbReference>
<dbReference type="PROSITE" id="PS50885">
    <property type="entry name" value="HAMP"/>
    <property type="match status" value="1"/>
</dbReference>
<evidence type="ECO:0000259" key="12">
    <source>
        <dbReference type="PROSITE" id="PS50109"/>
    </source>
</evidence>
<dbReference type="CDD" id="cd06225">
    <property type="entry name" value="HAMP"/>
    <property type="match status" value="1"/>
</dbReference>
<accession>A0A8J3PXG7</accession>
<keyword evidence="15" id="KW-1185">Reference proteome</keyword>
<dbReference type="RefSeq" id="WP_203886085.1">
    <property type="nucleotide sequence ID" value="NZ_BAABHH010000023.1"/>
</dbReference>
<evidence type="ECO:0000313" key="14">
    <source>
        <dbReference type="EMBL" id="GIG82762.1"/>
    </source>
</evidence>
<dbReference type="Gene3D" id="3.30.565.10">
    <property type="entry name" value="Histidine kinase-like ATPase, C-terminal domain"/>
    <property type="match status" value="1"/>
</dbReference>
<dbReference type="AlphaFoldDB" id="A0A8J3PXG7"/>
<keyword evidence="8 11" id="KW-1133">Transmembrane helix</keyword>
<dbReference type="Gene3D" id="6.10.340.10">
    <property type="match status" value="1"/>
</dbReference>
<dbReference type="Pfam" id="PF00512">
    <property type="entry name" value="HisKA"/>
    <property type="match status" value="1"/>
</dbReference>
<comment type="catalytic activity">
    <reaction evidence="1">
        <text>ATP + protein L-histidine = ADP + protein N-phospho-L-histidine.</text>
        <dbReference type="EC" id="2.7.13.3"/>
    </reaction>
</comment>